<dbReference type="AlphaFoldDB" id="A0A0E9V0Z7"/>
<organism evidence="1">
    <name type="scientific">Anguilla anguilla</name>
    <name type="common">European freshwater eel</name>
    <name type="synonym">Muraena anguilla</name>
    <dbReference type="NCBI Taxonomy" id="7936"/>
    <lineage>
        <taxon>Eukaryota</taxon>
        <taxon>Metazoa</taxon>
        <taxon>Chordata</taxon>
        <taxon>Craniata</taxon>
        <taxon>Vertebrata</taxon>
        <taxon>Euteleostomi</taxon>
        <taxon>Actinopterygii</taxon>
        <taxon>Neopterygii</taxon>
        <taxon>Teleostei</taxon>
        <taxon>Anguilliformes</taxon>
        <taxon>Anguillidae</taxon>
        <taxon>Anguilla</taxon>
    </lineage>
</organism>
<proteinExistence type="predicted"/>
<accession>A0A0E9V0Z7</accession>
<name>A0A0E9V0Z7_ANGAN</name>
<dbReference type="EMBL" id="GBXM01037452">
    <property type="protein sequence ID" value="JAH71125.1"/>
    <property type="molecule type" value="Transcribed_RNA"/>
</dbReference>
<reference evidence="1" key="1">
    <citation type="submission" date="2014-11" db="EMBL/GenBank/DDBJ databases">
        <authorList>
            <person name="Amaro Gonzalez C."/>
        </authorList>
    </citation>
    <scope>NUCLEOTIDE SEQUENCE</scope>
</reference>
<protein>
    <submittedName>
        <fullName evidence="1">Uncharacterized protein</fullName>
    </submittedName>
</protein>
<reference evidence="1" key="2">
    <citation type="journal article" date="2015" name="Fish Shellfish Immunol.">
        <title>Early steps in the European eel (Anguilla anguilla)-Vibrio vulnificus interaction in the gills: Role of the RtxA13 toxin.</title>
        <authorList>
            <person name="Callol A."/>
            <person name="Pajuelo D."/>
            <person name="Ebbesson L."/>
            <person name="Teles M."/>
            <person name="MacKenzie S."/>
            <person name="Amaro C."/>
        </authorList>
    </citation>
    <scope>NUCLEOTIDE SEQUENCE</scope>
</reference>
<sequence length="26" mass="2978">MKTLCYTTKCALVRSNIPTSQNVKYN</sequence>
<evidence type="ECO:0000313" key="1">
    <source>
        <dbReference type="EMBL" id="JAH71125.1"/>
    </source>
</evidence>